<dbReference type="PANTHER" id="PTHR43793:SF2">
    <property type="entry name" value="BIFUNCTIONAL PROTEIN HLDE"/>
    <property type="match status" value="1"/>
</dbReference>
<evidence type="ECO:0000256" key="6">
    <source>
        <dbReference type="ARBA" id="ARBA00022777"/>
    </source>
</evidence>
<dbReference type="InterPro" id="IPR014729">
    <property type="entry name" value="Rossmann-like_a/b/a_fold"/>
</dbReference>
<keyword evidence="8" id="KW-0511">Multifunctional enzyme</keyword>
<evidence type="ECO:0000256" key="9">
    <source>
        <dbReference type="ARBA" id="ARBA00023277"/>
    </source>
</evidence>
<dbReference type="Gene3D" id="3.40.50.620">
    <property type="entry name" value="HUPs"/>
    <property type="match status" value="1"/>
</dbReference>
<dbReference type="GO" id="GO:0016779">
    <property type="term" value="F:nucleotidyltransferase activity"/>
    <property type="evidence" value="ECO:0007669"/>
    <property type="project" value="UniProtKB-KW"/>
</dbReference>
<dbReference type="Pfam" id="PF01467">
    <property type="entry name" value="CTP_transf_like"/>
    <property type="match status" value="1"/>
</dbReference>
<dbReference type="EMBL" id="FMZZ01000015">
    <property type="protein sequence ID" value="SDD67431.1"/>
    <property type="molecule type" value="Genomic_DNA"/>
</dbReference>
<dbReference type="GO" id="GO:0009244">
    <property type="term" value="P:lipopolysaccharide core region biosynthetic process"/>
    <property type="evidence" value="ECO:0007669"/>
    <property type="project" value="UniProtKB-UniPathway"/>
</dbReference>
<evidence type="ECO:0000259" key="11">
    <source>
        <dbReference type="Pfam" id="PF00294"/>
    </source>
</evidence>
<dbReference type="GO" id="GO:0016301">
    <property type="term" value="F:kinase activity"/>
    <property type="evidence" value="ECO:0007669"/>
    <property type="project" value="UniProtKB-KW"/>
</dbReference>
<gene>
    <name evidence="13" type="ORF">SAMN05216174_115100</name>
</gene>
<organism evidence="13 14">
    <name type="scientific">Actinokineospora iranica</name>
    <dbReference type="NCBI Taxonomy" id="1271860"/>
    <lineage>
        <taxon>Bacteria</taxon>
        <taxon>Bacillati</taxon>
        <taxon>Actinomycetota</taxon>
        <taxon>Actinomycetes</taxon>
        <taxon>Pseudonocardiales</taxon>
        <taxon>Pseudonocardiaceae</taxon>
        <taxon>Actinokineospora</taxon>
    </lineage>
</organism>
<comment type="catalytic activity">
    <reaction evidence="10">
        <text>D-glycero-beta-D-manno-heptose 1-phosphate + ATP + H(+) = ADP-D-glycero-beta-D-manno-heptose + diphosphate</text>
        <dbReference type="Rhea" id="RHEA:27465"/>
        <dbReference type="ChEBI" id="CHEBI:15378"/>
        <dbReference type="ChEBI" id="CHEBI:30616"/>
        <dbReference type="ChEBI" id="CHEBI:33019"/>
        <dbReference type="ChEBI" id="CHEBI:59967"/>
        <dbReference type="ChEBI" id="CHEBI:61593"/>
        <dbReference type="EC" id="2.7.7.70"/>
    </reaction>
</comment>
<keyword evidence="3" id="KW-0808">Transferase</keyword>
<evidence type="ECO:0000256" key="7">
    <source>
        <dbReference type="ARBA" id="ARBA00022840"/>
    </source>
</evidence>
<evidence type="ECO:0000256" key="2">
    <source>
        <dbReference type="ARBA" id="ARBA00012519"/>
    </source>
</evidence>
<dbReference type="SUPFAM" id="SSF53613">
    <property type="entry name" value="Ribokinase-like"/>
    <property type="match status" value="1"/>
</dbReference>
<dbReference type="GO" id="GO:0005524">
    <property type="term" value="F:ATP binding"/>
    <property type="evidence" value="ECO:0007669"/>
    <property type="project" value="UniProtKB-KW"/>
</dbReference>
<dbReference type="Pfam" id="PF00294">
    <property type="entry name" value="PfkB"/>
    <property type="match status" value="1"/>
</dbReference>
<dbReference type="Proteomes" id="UP000199501">
    <property type="component" value="Unassembled WGS sequence"/>
</dbReference>
<dbReference type="STRING" id="1271860.SAMN05216174_115100"/>
<evidence type="ECO:0000256" key="1">
    <source>
        <dbReference type="ARBA" id="ARBA00004713"/>
    </source>
</evidence>
<dbReference type="GO" id="GO:0016773">
    <property type="term" value="F:phosphotransferase activity, alcohol group as acceptor"/>
    <property type="evidence" value="ECO:0007669"/>
    <property type="project" value="InterPro"/>
</dbReference>
<evidence type="ECO:0000256" key="3">
    <source>
        <dbReference type="ARBA" id="ARBA00022679"/>
    </source>
</evidence>
<evidence type="ECO:0000313" key="14">
    <source>
        <dbReference type="Proteomes" id="UP000199501"/>
    </source>
</evidence>
<evidence type="ECO:0000313" key="13">
    <source>
        <dbReference type="EMBL" id="SDD67431.1"/>
    </source>
</evidence>
<dbReference type="InterPro" id="IPR011611">
    <property type="entry name" value="PfkB_dom"/>
</dbReference>
<evidence type="ECO:0000256" key="8">
    <source>
        <dbReference type="ARBA" id="ARBA00023268"/>
    </source>
</evidence>
<dbReference type="Gene3D" id="3.40.1190.20">
    <property type="match status" value="1"/>
</dbReference>
<dbReference type="EC" id="2.7.7.70" evidence="2"/>
<proteinExistence type="predicted"/>
<dbReference type="PROSITE" id="PS00584">
    <property type="entry name" value="PFKB_KINASES_2"/>
    <property type="match status" value="1"/>
</dbReference>
<dbReference type="RefSeq" id="WP_091455622.1">
    <property type="nucleotide sequence ID" value="NZ_FMZZ01000015.1"/>
</dbReference>
<dbReference type="AlphaFoldDB" id="A0A1G6WNP8"/>
<dbReference type="SUPFAM" id="SSF52374">
    <property type="entry name" value="Nucleotidylyl transferase"/>
    <property type="match status" value="1"/>
</dbReference>
<keyword evidence="9" id="KW-0119">Carbohydrate metabolism</keyword>
<keyword evidence="7" id="KW-0067">ATP-binding</keyword>
<dbReference type="InterPro" id="IPR004821">
    <property type="entry name" value="Cyt_trans-like"/>
</dbReference>
<dbReference type="InterPro" id="IPR029056">
    <property type="entry name" value="Ribokinase-like"/>
</dbReference>
<dbReference type="NCBIfam" id="TIGR00125">
    <property type="entry name" value="cyt_tran_rel"/>
    <property type="match status" value="1"/>
</dbReference>
<evidence type="ECO:0000256" key="10">
    <source>
        <dbReference type="ARBA" id="ARBA00047428"/>
    </source>
</evidence>
<feature type="domain" description="Carbohydrate kinase PfkB" evidence="11">
    <location>
        <begin position="3"/>
        <end position="272"/>
    </location>
</feature>
<accession>A0A1G6WNP8</accession>
<keyword evidence="4" id="KW-0548">Nucleotidyltransferase</keyword>
<reference evidence="14" key="1">
    <citation type="submission" date="2016-10" db="EMBL/GenBank/DDBJ databases">
        <authorList>
            <person name="Varghese N."/>
            <person name="Submissions S."/>
        </authorList>
    </citation>
    <scope>NUCLEOTIDE SEQUENCE [LARGE SCALE GENOMIC DNA]</scope>
    <source>
        <strain evidence="14">IBRC-M 10403</strain>
    </source>
</reference>
<keyword evidence="5" id="KW-0547">Nucleotide-binding</keyword>
<dbReference type="InterPro" id="IPR002173">
    <property type="entry name" value="Carboh/pur_kinase_PfkB_CS"/>
</dbReference>
<sequence>MTLVVVGDCLRDVDLIGASDRLCPDAPVPVVDIEREVSRAGGAGLAATFAAADGAPVVLVTALADDADGELLRADLRHLSVLSAPIRSTPVKTRLRSAGQSLVRMDRGGDGPPPRATDDMLDAVRSAEAVLVADYGRGLAADDRLRAELTALARRRVPVVWDPHPRGPEPVLGIRIATPNLAEARGLTGHADPAAAAGELRSRWAAETIAVTLGSQGALLHNGSRSMELPAPRVRTVDTCGAGDRFAAAVTVRLMAGDPTARAVARGVEEASRFIADDRVPVRSTDALDLTERVRAAGGTVVATGGCFDLMHAGHARTLAAARQLGDCLIVCLNSDASVRRLKGPDRPIVDQSDRAEMLRALDCVDAVAIFDEDGPQRILSELRPDVWVKGGDYAEDDLPETALVRGWGGRVVITPYHDGRSTTRLATALAAAG</sequence>
<protein>
    <recommendedName>
        <fullName evidence="2">D-glycero-beta-D-manno-heptose 1-phosphate adenylyltransferase</fullName>
        <ecNumber evidence="2">2.7.7.70</ecNumber>
    </recommendedName>
</protein>
<feature type="domain" description="Cytidyltransferase-like" evidence="12">
    <location>
        <begin position="304"/>
        <end position="399"/>
    </location>
</feature>
<dbReference type="UniPathway" id="UPA00958"/>
<keyword evidence="6" id="KW-0418">Kinase</keyword>
<dbReference type="PANTHER" id="PTHR43793">
    <property type="entry name" value="FAD SYNTHASE"/>
    <property type="match status" value="1"/>
</dbReference>
<evidence type="ECO:0000259" key="12">
    <source>
        <dbReference type="Pfam" id="PF01467"/>
    </source>
</evidence>
<evidence type="ECO:0000256" key="5">
    <source>
        <dbReference type="ARBA" id="ARBA00022741"/>
    </source>
</evidence>
<dbReference type="InterPro" id="IPR050385">
    <property type="entry name" value="Archaeal_FAD_synthase"/>
</dbReference>
<keyword evidence="14" id="KW-1185">Reference proteome</keyword>
<evidence type="ECO:0000256" key="4">
    <source>
        <dbReference type="ARBA" id="ARBA00022695"/>
    </source>
</evidence>
<name>A0A1G6WNP8_9PSEU</name>
<dbReference type="InterPro" id="IPR011914">
    <property type="entry name" value="RfaE_dom_II"/>
</dbReference>
<dbReference type="NCBIfam" id="TIGR02199">
    <property type="entry name" value="rfaE_dom_II"/>
    <property type="match status" value="1"/>
</dbReference>
<dbReference type="OrthoDB" id="9802794at2"/>
<comment type="pathway">
    <text evidence="1">Bacterial outer membrane biogenesis; LPS core biosynthesis.</text>
</comment>